<dbReference type="AlphaFoldDB" id="A0A0F9N3D0"/>
<reference evidence="1" key="1">
    <citation type="journal article" date="2015" name="Nature">
        <title>Complex archaea that bridge the gap between prokaryotes and eukaryotes.</title>
        <authorList>
            <person name="Spang A."/>
            <person name="Saw J.H."/>
            <person name="Jorgensen S.L."/>
            <person name="Zaremba-Niedzwiedzka K."/>
            <person name="Martijn J."/>
            <person name="Lind A.E."/>
            <person name="van Eijk R."/>
            <person name="Schleper C."/>
            <person name="Guy L."/>
            <person name="Ettema T.J."/>
        </authorList>
    </citation>
    <scope>NUCLEOTIDE SEQUENCE</scope>
</reference>
<evidence type="ECO:0000313" key="1">
    <source>
        <dbReference type="EMBL" id="KKN06252.1"/>
    </source>
</evidence>
<comment type="caution">
    <text evidence="1">The sequence shown here is derived from an EMBL/GenBank/DDBJ whole genome shotgun (WGS) entry which is preliminary data.</text>
</comment>
<proteinExistence type="predicted"/>
<name>A0A0F9N3D0_9ZZZZ</name>
<dbReference type="EMBL" id="LAZR01004711">
    <property type="protein sequence ID" value="KKN06252.1"/>
    <property type="molecule type" value="Genomic_DNA"/>
</dbReference>
<accession>A0A0F9N3D0</accession>
<organism evidence="1">
    <name type="scientific">marine sediment metagenome</name>
    <dbReference type="NCBI Taxonomy" id="412755"/>
    <lineage>
        <taxon>unclassified sequences</taxon>
        <taxon>metagenomes</taxon>
        <taxon>ecological metagenomes</taxon>
    </lineage>
</organism>
<sequence>MHKCTGCKHTELKYCEQCDKVYCKCGREWGDLPYLYYQPFTHDTTTTIPYDTCDVTDTVCTHSH</sequence>
<protein>
    <submittedName>
        <fullName evidence="1">Uncharacterized protein</fullName>
    </submittedName>
</protein>
<gene>
    <name evidence="1" type="ORF">LCGC14_1079130</name>
</gene>